<evidence type="ECO:0000313" key="8">
    <source>
        <dbReference type="Proteomes" id="UP000318709"/>
    </source>
</evidence>
<comment type="subcellular location">
    <subcellularLocation>
        <location evidence="1">Cell membrane</location>
        <topology evidence="1">Multi-pass membrane protein</topology>
    </subcellularLocation>
</comment>
<feature type="transmembrane region" description="Helical" evidence="6">
    <location>
        <begin position="196"/>
        <end position="213"/>
    </location>
</feature>
<keyword evidence="8" id="KW-1185">Reference proteome</keyword>
<feature type="transmembrane region" description="Helical" evidence="6">
    <location>
        <begin position="39"/>
        <end position="65"/>
    </location>
</feature>
<keyword evidence="4 6" id="KW-1133">Transmembrane helix</keyword>
<keyword evidence="5 6" id="KW-0472">Membrane</keyword>
<dbReference type="KEGG" id="swf:E3E12_02595"/>
<evidence type="ECO:0000256" key="2">
    <source>
        <dbReference type="ARBA" id="ARBA00022475"/>
    </source>
</evidence>
<dbReference type="InterPro" id="IPR001123">
    <property type="entry name" value="LeuE-type"/>
</dbReference>
<dbReference type="GO" id="GO:0005886">
    <property type="term" value="C:plasma membrane"/>
    <property type="evidence" value="ECO:0007669"/>
    <property type="project" value="UniProtKB-SubCell"/>
</dbReference>
<dbReference type="Pfam" id="PF01810">
    <property type="entry name" value="LysE"/>
    <property type="match status" value="1"/>
</dbReference>
<dbReference type="AlphaFoldDB" id="A0A4Y6U7Y7"/>
<dbReference type="PANTHER" id="PTHR30086">
    <property type="entry name" value="ARGININE EXPORTER PROTEIN ARGO"/>
    <property type="match status" value="1"/>
</dbReference>
<evidence type="ECO:0000256" key="6">
    <source>
        <dbReference type="SAM" id="Phobius"/>
    </source>
</evidence>
<evidence type="ECO:0000313" key="7">
    <source>
        <dbReference type="EMBL" id="QDH13274.1"/>
    </source>
</evidence>
<sequence length="217" mass="23682">MTMASSLLDFTLSIISFTLSPGMDTALTLKMSFSGRKAGFGAVSGICTGLLLWGVIAALGLTILLDNCKPLYVGLEWAGALYLSWLGISTIWKTFRRPSQGADITLIKGRDCFRAGFAAGLTTDLLNPQVGLFVMTFFPQFIPAKASFLGRLSFYGTLTAINAGICFVWLALLVMMSSTLGRFIESPRVAMWLERVAGLVFLYYGLKIIWPFLTPMT</sequence>
<feature type="transmembrane region" description="Helical" evidence="6">
    <location>
        <begin position="6"/>
        <end position="27"/>
    </location>
</feature>
<evidence type="ECO:0000256" key="1">
    <source>
        <dbReference type="ARBA" id="ARBA00004651"/>
    </source>
</evidence>
<dbReference type="OrthoDB" id="9807053at2"/>
<keyword evidence="2" id="KW-1003">Cell membrane</keyword>
<proteinExistence type="predicted"/>
<dbReference type="Proteomes" id="UP000318709">
    <property type="component" value="Chromosome"/>
</dbReference>
<evidence type="ECO:0000256" key="4">
    <source>
        <dbReference type="ARBA" id="ARBA00022989"/>
    </source>
</evidence>
<feature type="transmembrane region" description="Helical" evidence="6">
    <location>
        <begin position="116"/>
        <end position="142"/>
    </location>
</feature>
<dbReference type="GO" id="GO:0015171">
    <property type="term" value="F:amino acid transmembrane transporter activity"/>
    <property type="evidence" value="ECO:0007669"/>
    <property type="project" value="TreeGrafter"/>
</dbReference>
<dbReference type="PANTHER" id="PTHR30086:SF20">
    <property type="entry name" value="ARGININE EXPORTER PROTEIN ARGO-RELATED"/>
    <property type="match status" value="1"/>
</dbReference>
<accession>A0A4Y6U7Y7</accession>
<feature type="transmembrane region" description="Helical" evidence="6">
    <location>
        <begin position="77"/>
        <end position="95"/>
    </location>
</feature>
<organism evidence="7 8">
    <name type="scientific">Formicincola oecophyllae</name>
    <dbReference type="NCBI Taxonomy" id="2558361"/>
    <lineage>
        <taxon>Bacteria</taxon>
        <taxon>Pseudomonadati</taxon>
        <taxon>Pseudomonadota</taxon>
        <taxon>Alphaproteobacteria</taxon>
        <taxon>Acetobacterales</taxon>
        <taxon>Acetobacteraceae</taxon>
        <taxon>Formicincola</taxon>
    </lineage>
</organism>
<dbReference type="EMBL" id="CP038231">
    <property type="protein sequence ID" value="QDH13274.1"/>
    <property type="molecule type" value="Genomic_DNA"/>
</dbReference>
<evidence type="ECO:0000256" key="5">
    <source>
        <dbReference type="ARBA" id="ARBA00023136"/>
    </source>
</evidence>
<gene>
    <name evidence="7" type="ORF">E3E12_02595</name>
</gene>
<name>A0A4Y6U7Y7_9PROT</name>
<protein>
    <submittedName>
        <fullName evidence="7">LysE family translocator</fullName>
    </submittedName>
</protein>
<reference evidence="7 8" key="1">
    <citation type="submission" date="2019-03" db="EMBL/GenBank/DDBJ databases">
        <title>The complete genome sequence of Swingsia_sp. F3b2 LMG30590(T).</title>
        <authorList>
            <person name="Chua K.-O."/>
            <person name="Chan K.-G."/>
            <person name="See-Too W.-S."/>
        </authorList>
    </citation>
    <scope>NUCLEOTIDE SEQUENCE [LARGE SCALE GENOMIC DNA]</scope>
    <source>
        <strain evidence="7 8">F3b2</strain>
    </source>
</reference>
<keyword evidence="3 6" id="KW-0812">Transmembrane</keyword>
<feature type="transmembrane region" description="Helical" evidence="6">
    <location>
        <begin position="154"/>
        <end position="175"/>
    </location>
</feature>
<evidence type="ECO:0000256" key="3">
    <source>
        <dbReference type="ARBA" id="ARBA00022692"/>
    </source>
</evidence>